<dbReference type="InterPro" id="IPR045857">
    <property type="entry name" value="O16G_dom_2"/>
</dbReference>
<dbReference type="SMART" id="SM00642">
    <property type="entry name" value="Aamy"/>
    <property type="match status" value="1"/>
</dbReference>
<evidence type="ECO:0000256" key="2">
    <source>
        <dbReference type="RuleBase" id="RU003615"/>
    </source>
</evidence>
<evidence type="ECO:0000313" key="6">
    <source>
        <dbReference type="Proteomes" id="UP000198670"/>
    </source>
</evidence>
<dbReference type="InterPro" id="IPR006047">
    <property type="entry name" value="GH13_cat_dom"/>
</dbReference>
<keyword evidence="3" id="KW-0119">Carbohydrate metabolism</keyword>
<sequence length="542" mass="62508">MREINWLKKGVIYSIDVRSFKDGNHDGKGDFNGLLSKFDYLTQLGIRCIWMAPFYSSNQQDDGYDVTDYYHIDPQLGTMEEFRLLVEKAKANGIKIVLDLVVNHTSDAHPWFKTATGTPGSLYHDYYIWKAEKPPHDKEDLVFKTIEESNWEYEPSISAYFYHTFYKHQPDLNMTNPRVQTEVLNIIDFWMGKGIDGFRIDAVPHILRDKGDSRFSGDPYGLLGDWRRAVLEYNEHAILIGEADVEPENYPDFVQKDRLTALFNFYLNNYTFLALATQCADPLFGALKRLPLKDRRPYLNFLRNHDELDLERLTEKERKQVYAQFAPEPSMIIYDRGIRRRLAPMVDNDHRRIKLAMSLLFTLPGTPVLRYGEEIGMGDDLNLPERKGVRTVMQWSDQQNGGFSDVVPQALKAPLIREGKFSYKQVNVAIQAARPGSLLNDTQTMIYIRNKENELFAHGEFMLLNTDCDTVLAYAYYLKNEWLVAVHHFAEKTEETTLELPIHGNAAPISLIGTARSAFSNGRLIVELGAYAYSWLIIRQTP</sequence>
<dbReference type="Gene3D" id="3.90.400.10">
    <property type="entry name" value="Oligo-1,6-glucosidase, Domain 2"/>
    <property type="match status" value="1"/>
</dbReference>
<name>A0A1I3KN34_9SPHI</name>
<dbReference type="GO" id="GO:0005975">
    <property type="term" value="P:carbohydrate metabolic process"/>
    <property type="evidence" value="ECO:0007669"/>
    <property type="project" value="InterPro"/>
</dbReference>
<dbReference type="Pfam" id="PF00128">
    <property type="entry name" value="Alpha-amylase"/>
    <property type="match status" value="1"/>
</dbReference>
<keyword evidence="3" id="KW-0326">Glycosidase</keyword>
<dbReference type="OrthoDB" id="9806009at2"/>
<comment type="catalytic activity">
    <reaction evidence="3">
        <text>Endohydrolysis of (1-&gt;4)-alpha-D-glucosidic linkages in polysaccharides containing three or more (1-&gt;4)-alpha-linked D-glucose units.</text>
        <dbReference type="EC" id="3.2.1.1"/>
    </reaction>
</comment>
<dbReference type="AlphaFoldDB" id="A0A1I3KN34"/>
<protein>
    <recommendedName>
        <fullName evidence="3">Alpha-amylase</fullName>
        <ecNumber evidence="3">3.2.1.1</ecNumber>
    </recommendedName>
</protein>
<dbReference type="InterPro" id="IPR006046">
    <property type="entry name" value="Alpha_amylase"/>
</dbReference>
<dbReference type="Gene3D" id="2.60.40.1180">
    <property type="entry name" value="Golgi alpha-mannosidase II"/>
    <property type="match status" value="1"/>
</dbReference>
<evidence type="ECO:0000256" key="3">
    <source>
        <dbReference type="RuleBase" id="RU361134"/>
    </source>
</evidence>
<dbReference type="GO" id="GO:0004556">
    <property type="term" value="F:alpha-amylase activity"/>
    <property type="evidence" value="ECO:0007669"/>
    <property type="project" value="UniProtKB-UniRule"/>
</dbReference>
<accession>A0A1I3KN34</accession>
<dbReference type="InterPro" id="IPR017853">
    <property type="entry name" value="GH"/>
</dbReference>
<dbReference type="InterPro" id="IPR013780">
    <property type="entry name" value="Glyco_hydro_b"/>
</dbReference>
<keyword evidence="6" id="KW-1185">Reference proteome</keyword>
<dbReference type="EC" id="3.2.1.1" evidence="3"/>
<feature type="domain" description="Glycosyl hydrolase family 13 catalytic" evidence="4">
    <location>
        <begin position="14"/>
        <end position="417"/>
    </location>
</feature>
<keyword evidence="5" id="KW-0808">Transferase</keyword>
<evidence type="ECO:0000259" key="4">
    <source>
        <dbReference type="SMART" id="SM00642"/>
    </source>
</evidence>
<reference evidence="5 6" key="1">
    <citation type="submission" date="2016-10" db="EMBL/GenBank/DDBJ databases">
        <authorList>
            <person name="de Groot N.N."/>
        </authorList>
    </citation>
    <scope>NUCLEOTIDE SEQUENCE [LARGE SCALE GENOMIC DNA]</scope>
    <source>
        <strain evidence="5 6">RK1</strain>
    </source>
</reference>
<gene>
    <name evidence="5" type="ORF">SAMN05444682_105248</name>
</gene>
<dbReference type="STRING" id="1477437.SAMN05444682_105248"/>
<dbReference type="GO" id="GO:0043169">
    <property type="term" value="F:cation binding"/>
    <property type="evidence" value="ECO:0007669"/>
    <property type="project" value="InterPro"/>
</dbReference>
<dbReference type="EMBL" id="FOQO01000005">
    <property type="protein sequence ID" value="SFI73804.1"/>
    <property type="molecule type" value="Genomic_DNA"/>
</dbReference>
<comment type="similarity">
    <text evidence="1 2">Belongs to the glycosyl hydrolase 13 family.</text>
</comment>
<dbReference type="Proteomes" id="UP000198670">
    <property type="component" value="Unassembled WGS sequence"/>
</dbReference>
<evidence type="ECO:0000313" key="5">
    <source>
        <dbReference type="EMBL" id="SFI73804.1"/>
    </source>
</evidence>
<dbReference type="RefSeq" id="WP_090626980.1">
    <property type="nucleotide sequence ID" value="NZ_FOQO01000005.1"/>
</dbReference>
<dbReference type="GO" id="GO:0016740">
    <property type="term" value="F:transferase activity"/>
    <property type="evidence" value="ECO:0007669"/>
    <property type="project" value="UniProtKB-KW"/>
</dbReference>
<dbReference type="CDD" id="cd11334">
    <property type="entry name" value="AmyAc_TreS"/>
    <property type="match status" value="1"/>
</dbReference>
<dbReference type="Gene3D" id="3.20.20.80">
    <property type="entry name" value="Glycosidases"/>
    <property type="match status" value="1"/>
</dbReference>
<evidence type="ECO:0000256" key="1">
    <source>
        <dbReference type="ARBA" id="ARBA00008061"/>
    </source>
</evidence>
<proteinExistence type="inferred from homology"/>
<organism evidence="5 6">
    <name type="scientific">Parapedobacter indicus</name>
    <dbReference type="NCBI Taxonomy" id="1477437"/>
    <lineage>
        <taxon>Bacteria</taxon>
        <taxon>Pseudomonadati</taxon>
        <taxon>Bacteroidota</taxon>
        <taxon>Sphingobacteriia</taxon>
        <taxon>Sphingobacteriales</taxon>
        <taxon>Sphingobacteriaceae</taxon>
        <taxon>Parapedobacter</taxon>
    </lineage>
</organism>
<dbReference type="PRINTS" id="PR00110">
    <property type="entry name" value="ALPHAAMYLASE"/>
</dbReference>
<dbReference type="PANTHER" id="PTHR10357:SF219">
    <property type="entry name" value="MALTOSE ALPHA-D-GLUCOSYLTRANSFERASE"/>
    <property type="match status" value="1"/>
</dbReference>
<dbReference type="SUPFAM" id="SSF51011">
    <property type="entry name" value="Glycosyl hydrolase domain"/>
    <property type="match status" value="1"/>
</dbReference>
<dbReference type="PANTHER" id="PTHR10357">
    <property type="entry name" value="ALPHA-AMYLASE FAMILY MEMBER"/>
    <property type="match status" value="1"/>
</dbReference>
<dbReference type="SUPFAM" id="SSF51445">
    <property type="entry name" value="(Trans)glycosidases"/>
    <property type="match status" value="1"/>
</dbReference>
<keyword evidence="3" id="KW-0378">Hydrolase</keyword>